<protein>
    <submittedName>
        <fullName evidence="1">Uncharacterized protein</fullName>
    </submittedName>
</protein>
<dbReference type="AlphaFoldDB" id="A0AAV9JM92"/>
<gene>
    <name evidence="1" type="ORF">LTR36_001867</name>
</gene>
<dbReference type="EMBL" id="JAVFHQ010000014">
    <property type="protein sequence ID" value="KAK4546650.1"/>
    <property type="molecule type" value="Genomic_DNA"/>
</dbReference>
<organism evidence="1 2">
    <name type="scientific">Oleoguttula mirabilis</name>
    <dbReference type="NCBI Taxonomy" id="1507867"/>
    <lineage>
        <taxon>Eukaryota</taxon>
        <taxon>Fungi</taxon>
        <taxon>Dikarya</taxon>
        <taxon>Ascomycota</taxon>
        <taxon>Pezizomycotina</taxon>
        <taxon>Dothideomycetes</taxon>
        <taxon>Dothideomycetidae</taxon>
        <taxon>Mycosphaerellales</taxon>
        <taxon>Teratosphaeriaceae</taxon>
        <taxon>Oleoguttula</taxon>
    </lineage>
</organism>
<comment type="caution">
    <text evidence="1">The sequence shown here is derived from an EMBL/GenBank/DDBJ whole genome shotgun (WGS) entry which is preliminary data.</text>
</comment>
<reference evidence="1 2" key="1">
    <citation type="submission" date="2021-11" db="EMBL/GenBank/DDBJ databases">
        <title>Black yeast isolated from Biological Soil Crust.</title>
        <authorList>
            <person name="Kurbessoian T."/>
        </authorList>
    </citation>
    <scope>NUCLEOTIDE SEQUENCE [LARGE SCALE GENOMIC DNA]</scope>
    <source>
        <strain evidence="1 2">CCFEE 5522</strain>
    </source>
</reference>
<evidence type="ECO:0000313" key="1">
    <source>
        <dbReference type="EMBL" id="KAK4546650.1"/>
    </source>
</evidence>
<keyword evidence="2" id="KW-1185">Reference proteome</keyword>
<accession>A0AAV9JM92</accession>
<proteinExistence type="predicted"/>
<name>A0AAV9JM92_9PEZI</name>
<evidence type="ECO:0000313" key="2">
    <source>
        <dbReference type="Proteomes" id="UP001324427"/>
    </source>
</evidence>
<dbReference type="Proteomes" id="UP001324427">
    <property type="component" value="Unassembled WGS sequence"/>
</dbReference>
<sequence>MAGGNTGIHISIIDIKRLGKRNIVLPISAAKLIADKVSYFEYEYFAFGKISGPARKALSYDTLLSHGINQLSSPDTTWDFFPARYPDTKQRRLNGLETDLDYAHSVGNAFGSGFALAVATNIMAGRKRNADELGEIVEYLSKFSVPDEWRGDPVVGSEELDLGHVREAQRAEHLRRLMVEHADAPSGHKCVALPLEIDAGEAALQDEDAKADMARWAKHSEVHKRLTAGMARWNWSWRRW</sequence>